<organism evidence="1 2">
    <name type="scientific">Amycolatopsis saalfeldensis</name>
    <dbReference type="NCBI Taxonomy" id="394193"/>
    <lineage>
        <taxon>Bacteria</taxon>
        <taxon>Bacillati</taxon>
        <taxon>Actinomycetota</taxon>
        <taxon>Actinomycetes</taxon>
        <taxon>Pseudonocardiales</taxon>
        <taxon>Pseudonocardiaceae</taxon>
        <taxon>Amycolatopsis</taxon>
    </lineage>
</organism>
<evidence type="ECO:0000313" key="2">
    <source>
        <dbReference type="Proteomes" id="UP000198582"/>
    </source>
</evidence>
<protein>
    <recommendedName>
        <fullName evidence="3">Polyketide cyclase / dehydrase and lipid transport</fullName>
    </recommendedName>
</protein>
<dbReference type="AlphaFoldDB" id="A0A1H8XZZ3"/>
<dbReference type="STRING" id="394193.SAMN04489732_11082"/>
<name>A0A1H8XZZ3_9PSEU</name>
<evidence type="ECO:0008006" key="3">
    <source>
        <dbReference type="Google" id="ProtNLM"/>
    </source>
</evidence>
<dbReference type="Proteomes" id="UP000198582">
    <property type="component" value="Unassembled WGS sequence"/>
</dbReference>
<keyword evidence="2" id="KW-1185">Reference proteome</keyword>
<evidence type="ECO:0000313" key="1">
    <source>
        <dbReference type="EMBL" id="SEP45610.1"/>
    </source>
</evidence>
<dbReference type="EMBL" id="FOEF01000010">
    <property type="protein sequence ID" value="SEP45610.1"/>
    <property type="molecule type" value="Genomic_DNA"/>
</dbReference>
<gene>
    <name evidence="1" type="ORF">SAMN04489732_11082</name>
</gene>
<accession>A0A1H8XZZ3</accession>
<reference evidence="1 2" key="1">
    <citation type="submission" date="2016-10" db="EMBL/GenBank/DDBJ databases">
        <authorList>
            <person name="de Groot N.N."/>
        </authorList>
    </citation>
    <scope>NUCLEOTIDE SEQUENCE [LARGE SCALE GENOMIC DNA]</scope>
    <source>
        <strain evidence="1 2">DSM 44993</strain>
    </source>
</reference>
<sequence length="106" mass="11683">MEVSGVVATTAPEAFAGIERWLKEHSAPAEADRERRTLVSQGGWWYRGEYHVTADPAGARVTHRVLNAAEGQWWAVLPANRFLIGFRPRVRAGFAALLAELDQGIA</sequence>
<proteinExistence type="predicted"/>